<gene>
    <name evidence="11" type="ORF">pipiens_005725</name>
</gene>
<dbReference type="AlphaFoldDB" id="A0ABD1DUI8"/>
<dbReference type="GO" id="GO:0005765">
    <property type="term" value="C:lysosomal membrane"/>
    <property type="evidence" value="ECO:0007669"/>
    <property type="project" value="UniProtKB-SubCell"/>
</dbReference>
<feature type="compositionally biased region" description="Pro residues" evidence="8">
    <location>
        <begin position="50"/>
        <end position="70"/>
    </location>
</feature>
<comment type="subcellular location">
    <subcellularLocation>
        <location evidence="2">Endosome membrane</location>
        <topology evidence="2">Peripheral membrane protein</topology>
    </subcellularLocation>
    <subcellularLocation>
        <location evidence="1">Late endosome membrane</location>
    </subcellularLocation>
    <subcellularLocation>
        <location evidence="3">Lysosome membrane</location>
        <topology evidence="3">Peripheral membrane protein</topology>
        <orientation evidence="3">Cytoplasmic side</orientation>
    </subcellularLocation>
</comment>
<protein>
    <recommendedName>
        <fullName evidence="10">LITAF domain-containing protein</fullName>
    </recommendedName>
</protein>
<evidence type="ECO:0000256" key="4">
    <source>
        <dbReference type="ARBA" id="ARBA00005975"/>
    </source>
</evidence>
<evidence type="ECO:0000313" key="12">
    <source>
        <dbReference type="Proteomes" id="UP001562425"/>
    </source>
</evidence>
<feature type="compositionally biased region" description="Basic and acidic residues" evidence="8">
    <location>
        <begin position="1"/>
        <end position="22"/>
    </location>
</feature>
<evidence type="ECO:0000259" key="10">
    <source>
        <dbReference type="PROSITE" id="PS51837"/>
    </source>
</evidence>
<accession>A0ABD1DUI8</accession>
<name>A0ABD1DUI8_CULPP</name>
<proteinExistence type="inferred from homology"/>
<dbReference type="Proteomes" id="UP001562425">
    <property type="component" value="Unassembled WGS sequence"/>
</dbReference>
<dbReference type="PANTHER" id="PTHR23292">
    <property type="entry name" value="LIPOPOLYSACCHARIDE-INDUCED TUMOR NECROSIS FACTOR-ALPHA FACTOR"/>
    <property type="match status" value="1"/>
</dbReference>
<keyword evidence="12" id="KW-1185">Reference proteome</keyword>
<dbReference type="InterPro" id="IPR006629">
    <property type="entry name" value="LITAF"/>
</dbReference>
<evidence type="ECO:0000256" key="8">
    <source>
        <dbReference type="SAM" id="MobiDB-lite"/>
    </source>
</evidence>
<sequence length="171" mass="18712">MGQKGDRVREAVSERKSFENMDNKNPPYPSSQAPGFVAGPNTHQFQPQPAGYPHPPVNHSYPHPPPPPPYDANANMIPPGGHGGQQPTYVHTIVTAPQVGPDPASISCPSCQKHVITKLDYETSTKTHIMAGLLCLFICWPCFWIPYVVDTCKNANHYCPNCGAYIGTYRG</sequence>
<keyword evidence="6" id="KW-0862">Zinc</keyword>
<evidence type="ECO:0000256" key="5">
    <source>
        <dbReference type="ARBA" id="ARBA00022723"/>
    </source>
</evidence>
<dbReference type="PROSITE" id="PS51837">
    <property type="entry name" value="LITAF"/>
    <property type="match status" value="1"/>
</dbReference>
<dbReference type="InterPro" id="IPR037519">
    <property type="entry name" value="LITAF_fam"/>
</dbReference>
<feature type="region of interest" description="Disordered" evidence="8">
    <location>
        <begin position="1"/>
        <end position="75"/>
    </location>
</feature>
<evidence type="ECO:0000256" key="2">
    <source>
        <dbReference type="ARBA" id="ARBA00004481"/>
    </source>
</evidence>
<comment type="similarity">
    <text evidence="4">Belongs to the CDIP1/LITAF family.</text>
</comment>
<keyword evidence="7 9" id="KW-0472">Membrane</keyword>
<dbReference type="GO" id="GO:0031902">
    <property type="term" value="C:late endosome membrane"/>
    <property type="evidence" value="ECO:0007669"/>
    <property type="project" value="UniProtKB-SubCell"/>
</dbReference>
<evidence type="ECO:0000256" key="3">
    <source>
        <dbReference type="ARBA" id="ARBA00004630"/>
    </source>
</evidence>
<evidence type="ECO:0000256" key="7">
    <source>
        <dbReference type="ARBA" id="ARBA00023136"/>
    </source>
</evidence>
<evidence type="ECO:0000313" key="11">
    <source>
        <dbReference type="EMBL" id="KAL1403298.1"/>
    </source>
</evidence>
<keyword evidence="9" id="KW-0812">Transmembrane</keyword>
<dbReference type="SMART" id="SM00714">
    <property type="entry name" value="LITAF"/>
    <property type="match status" value="1"/>
</dbReference>
<comment type="caution">
    <text evidence="11">The sequence shown here is derived from an EMBL/GenBank/DDBJ whole genome shotgun (WGS) entry which is preliminary data.</text>
</comment>
<evidence type="ECO:0000256" key="1">
    <source>
        <dbReference type="ARBA" id="ARBA00004414"/>
    </source>
</evidence>
<feature type="transmembrane region" description="Helical" evidence="9">
    <location>
        <begin position="129"/>
        <end position="149"/>
    </location>
</feature>
<dbReference type="GO" id="GO:0046872">
    <property type="term" value="F:metal ion binding"/>
    <property type="evidence" value="ECO:0007669"/>
    <property type="project" value="UniProtKB-KW"/>
</dbReference>
<dbReference type="EMBL" id="JBEHCU010001785">
    <property type="protein sequence ID" value="KAL1403298.1"/>
    <property type="molecule type" value="Genomic_DNA"/>
</dbReference>
<dbReference type="Pfam" id="PF10601">
    <property type="entry name" value="zf-LITAF-like"/>
    <property type="match status" value="1"/>
</dbReference>
<organism evidence="11 12">
    <name type="scientific">Culex pipiens pipiens</name>
    <name type="common">Northern house mosquito</name>
    <dbReference type="NCBI Taxonomy" id="38569"/>
    <lineage>
        <taxon>Eukaryota</taxon>
        <taxon>Metazoa</taxon>
        <taxon>Ecdysozoa</taxon>
        <taxon>Arthropoda</taxon>
        <taxon>Hexapoda</taxon>
        <taxon>Insecta</taxon>
        <taxon>Pterygota</taxon>
        <taxon>Neoptera</taxon>
        <taxon>Endopterygota</taxon>
        <taxon>Diptera</taxon>
        <taxon>Nematocera</taxon>
        <taxon>Culicoidea</taxon>
        <taxon>Culicidae</taxon>
        <taxon>Culicinae</taxon>
        <taxon>Culicini</taxon>
        <taxon>Culex</taxon>
        <taxon>Culex</taxon>
    </lineage>
</organism>
<feature type="domain" description="LITAF" evidence="10">
    <location>
        <begin position="88"/>
        <end position="171"/>
    </location>
</feature>
<reference evidence="11 12" key="1">
    <citation type="submission" date="2024-05" db="EMBL/GenBank/DDBJ databases">
        <title>Culex pipiens pipiens assembly and annotation.</title>
        <authorList>
            <person name="Alout H."/>
            <person name="Durand T."/>
        </authorList>
    </citation>
    <scope>NUCLEOTIDE SEQUENCE [LARGE SCALE GENOMIC DNA]</scope>
    <source>
        <strain evidence="11">HA-2024</strain>
        <tissue evidence="11">Whole body</tissue>
    </source>
</reference>
<evidence type="ECO:0000256" key="9">
    <source>
        <dbReference type="SAM" id="Phobius"/>
    </source>
</evidence>
<evidence type="ECO:0000256" key="6">
    <source>
        <dbReference type="ARBA" id="ARBA00022833"/>
    </source>
</evidence>
<dbReference type="PANTHER" id="PTHR23292:SF14">
    <property type="entry name" value="FI16615P1-RELATED"/>
    <property type="match status" value="1"/>
</dbReference>
<keyword evidence="9" id="KW-1133">Transmembrane helix</keyword>
<keyword evidence="5" id="KW-0479">Metal-binding</keyword>